<dbReference type="PANTHER" id="PTHR11261">
    <property type="entry name" value="INTERPHOTORECEPTOR RETINOID-BINDING PROTEIN"/>
    <property type="match status" value="1"/>
</dbReference>
<dbReference type="SMART" id="SM00245">
    <property type="entry name" value="TSPc"/>
    <property type="match status" value="1"/>
</dbReference>
<dbReference type="EMBL" id="MH908917">
    <property type="protein sequence ID" value="AYM54133.1"/>
    <property type="molecule type" value="Genomic_DNA"/>
</dbReference>
<reference evidence="2" key="1">
    <citation type="journal article" date="2018" name="J. Ind. Microbiol. Biotechnol.">
        <title>Genome mining reveals uncommon alkylpyrones as type III PKS products from myxobacteria.</title>
        <authorList>
            <person name="Hug J.J."/>
            <person name="Panter F."/>
            <person name="Krug D."/>
            <person name="Muller R."/>
        </authorList>
    </citation>
    <scope>NUCLEOTIDE SEQUENCE</scope>
    <source>
        <strain evidence="2">Sp. MSr9030</strain>
    </source>
</reference>
<proteinExistence type="predicted"/>
<name>A0A3S5GY18_9BACT</name>
<sequence>MNSLKRILSVCVASCTLTCVTAQGTREQPAREQSSRAFSRLGVWRSRGYGYILQIGQGSLKLFHAAGPFCYPDPRPEADPDGLFEHSQQLAEDVIAFSAGPGQTRYVFDRLGALPPACDEKAAWTADRIAALTAETFNAFYPSSRERNLDWRARAATAAGQLNERSKDDALFAALSQMLAGIEDPHVELHATVGGETRALSPGEGPTLRRVARSGDAKAREREWLQAYKSGILDDILRGAGRHVANKRVFWGRVDEIGYLNVVTMGSFDEGAPPDDTVALDAALDEALTAFSGARAVIVDVSNNRGGYDSISGHIAGRFAQERRLAYTKSPIGAEGAEAQAFFVEPSSRIRFLGPVYLLTSDVTVSAGETFTLLMRALPNVRHVGATTRGALSDQLEKPLPNGFRLALPAEVYRDPEGVTFEVKGIPPRTSFEVFPASDLTHGHARAVLRLMDDIRNHRTERP</sequence>
<dbReference type="PANTHER" id="PTHR11261:SF3">
    <property type="entry name" value="RETINOL-BINDING PROTEIN 3"/>
    <property type="match status" value="1"/>
</dbReference>
<dbReference type="SUPFAM" id="SSF52096">
    <property type="entry name" value="ClpP/crotonase"/>
    <property type="match status" value="1"/>
</dbReference>
<organism evidence="2">
    <name type="scientific">Chondromyces catenulatus</name>
    <dbReference type="NCBI Taxonomy" id="1653841"/>
    <lineage>
        <taxon>Bacteria</taxon>
        <taxon>Pseudomonadati</taxon>
        <taxon>Myxococcota</taxon>
        <taxon>Polyangia</taxon>
        <taxon>Polyangiales</taxon>
        <taxon>Polyangiaceae</taxon>
        <taxon>Chondromyces</taxon>
    </lineage>
</organism>
<dbReference type="Gene3D" id="3.90.226.10">
    <property type="entry name" value="2-enoyl-CoA Hydratase, Chain A, domain 1"/>
    <property type="match status" value="1"/>
</dbReference>
<dbReference type="InterPro" id="IPR005151">
    <property type="entry name" value="Tail-specific_protease"/>
</dbReference>
<dbReference type="InterPro" id="IPR029045">
    <property type="entry name" value="ClpP/crotonase-like_dom_sf"/>
</dbReference>
<feature type="domain" description="Tail specific protease" evidence="1">
    <location>
        <begin position="229"/>
        <end position="433"/>
    </location>
</feature>
<dbReference type="GO" id="GO:0008236">
    <property type="term" value="F:serine-type peptidase activity"/>
    <property type="evidence" value="ECO:0007669"/>
    <property type="project" value="InterPro"/>
</dbReference>
<accession>A0A3S5GY18</accession>
<evidence type="ECO:0000313" key="2">
    <source>
        <dbReference type="EMBL" id="AYM54133.1"/>
    </source>
</evidence>
<dbReference type="Gene3D" id="3.30.750.44">
    <property type="match status" value="1"/>
</dbReference>
<dbReference type="CDD" id="cd07563">
    <property type="entry name" value="Peptidase_S41_IRBP"/>
    <property type="match status" value="1"/>
</dbReference>
<dbReference type="Pfam" id="PF03572">
    <property type="entry name" value="Peptidase_S41"/>
    <property type="match status" value="1"/>
</dbReference>
<dbReference type="AlphaFoldDB" id="A0A3S5GY18"/>
<protein>
    <submittedName>
        <fullName evidence="2">Peptidase S41</fullName>
    </submittedName>
</protein>
<evidence type="ECO:0000259" key="1">
    <source>
        <dbReference type="SMART" id="SM00245"/>
    </source>
</evidence>
<dbReference type="GO" id="GO:0006508">
    <property type="term" value="P:proteolysis"/>
    <property type="evidence" value="ECO:0007669"/>
    <property type="project" value="InterPro"/>
</dbReference>